<name>A0A9X6Z699_BACTU</name>
<proteinExistence type="predicted"/>
<gene>
    <name evidence="1" type="ORF">CN398_03030</name>
</gene>
<reference evidence="1 2" key="1">
    <citation type="submission" date="2017-09" db="EMBL/GenBank/DDBJ databases">
        <title>Large-scale bioinformatics analysis of Bacillus genomes uncovers conserved roles of natural products in bacterial physiology.</title>
        <authorList>
            <consortium name="Agbiome Team Llc"/>
            <person name="Bleich R.M."/>
            <person name="Kirk G.J."/>
            <person name="Santa Maria K.C."/>
            <person name="Allen S.E."/>
            <person name="Farag S."/>
            <person name="Shank E.A."/>
            <person name="Bowers A."/>
        </authorList>
    </citation>
    <scope>NUCLEOTIDE SEQUENCE [LARGE SCALE GENOMIC DNA]</scope>
    <source>
        <strain evidence="1 2">AFS015413</strain>
    </source>
</reference>
<protein>
    <submittedName>
        <fullName evidence="1">Uncharacterized protein</fullName>
    </submittedName>
</protein>
<comment type="caution">
    <text evidence="1">The sequence shown here is derived from an EMBL/GenBank/DDBJ whole genome shotgun (WGS) entry which is preliminary data.</text>
</comment>
<sequence length="62" mass="7118">MSIYKGNISEDKARKHVELTHKVYSQLDKLAYEKQLEVTVKGLIVAGFSEEKAKEMVYGDRD</sequence>
<evidence type="ECO:0000313" key="2">
    <source>
        <dbReference type="Proteomes" id="UP000220397"/>
    </source>
</evidence>
<dbReference type="AlphaFoldDB" id="A0A9X6Z699"/>
<accession>A0A9X6Z699</accession>
<dbReference type="RefSeq" id="WP_062804342.1">
    <property type="nucleotide sequence ID" value="NZ_CP014847.1"/>
</dbReference>
<evidence type="ECO:0000313" key="1">
    <source>
        <dbReference type="EMBL" id="PFB09795.1"/>
    </source>
</evidence>
<dbReference type="Proteomes" id="UP000220397">
    <property type="component" value="Unassembled WGS sequence"/>
</dbReference>
<organism evidence="1 2">
    <name type="scientific">Bacillus thuringiensis</name>
    <dbReference type="NCBI Taxonomy" id="1428"/>
    <lineage>
        <taxon>Bacteria</taxon>
        <taxon>Bacillati</taxon>
        <taxon>Bacillota</taxon>
        <taxon>Bacilli</taxon>
        <taxon>Bacillales</taxon>
        <taxon>Bacillaceae</taxon>
        <taxon>Bacillus</taxon>
        <taxon>Bacillus cereus group</taxon>
    </lineage>
</organism>
<dbReference type="EMBL" id="NTUS01000009">
    <property type="protein sequence ID" value="PFB09795.1"/>
    <property type="molecule type" value="Genomic_DNA"/>
</dbReference>